<evidence type="ECO:0000313" key="4">
    <source>
        <dbReference type="EMBL" id="BAE50165.1"/>
    </source>
</evidence>
<dbReference type="HOGENOM" id="CLU_1341926_0_0_5"/>
<gene>
    <name evidence="4" type="ordered locus">amb1361</name>
</gene>
<dbReference type="STRING" id="342108.amb1361"/>
<dbReference type="EMBL" id="AP007255">
    <property type="protein sequence ID" value="BAE50165.1"/>
    <property type="molecule type" value="Genomic_DNA"/>
</dbReference>
<dbReference type="KEGG" id="mag:amb1361"/>
<keyword evidence="5" id="KW-1185">Reference proteome</keyword>
<evidence type="ECO:0000256" key="1">
    <source>
        <dbReference type="ARBA" id="ARBA00010990"/>
    </source>
</evidence>
<proteinExistence type="inferred from homology"/>
<dbReference type="InterPro" id="IPR037143">
    <property type="entry name" value="4-PPantetheinyl_Trfase_dom_sf"/>
</dbReference>
<protein>
    <submittedName>
        <fullName evidence="4">Phosphopantetheinyl transferase</fullName>
    </submittedName>
</protein>
<dbReference type="GO" id="GO:0008897">
    <property type="term" value="F:holo-[acyl-carrier-protein] synthase activity"/>
    <property type="evidence" value="ECO:0007669"/>
    <property type="project" value="InterPro"/>
</dbReference>
<dbReference type="PANTHER" id="PTHR12215">
    <property type="entry name" value="PHOSPHOPANTETHEINE TRANSFERASE"/>
    <property type="match status" value="1"/>
</dbReference>
<dbReference type="PANTHER" id="PTHR12215:SF10">
    <property type="entry name" value="L-AMINOADIPATE-SEMIALDEHYDE DEHYDROGENASE-PHOSPHOPANTETHEINYL TRANSFERASE"/>
    <property type="match status" value="1"/>
</dbReference>
<dbReference type="Gene3D" id="3.90.470.20">
    <property type="entry name" value="4'-phosphopantetheinyl transferase domain"/>
    <property type="match status" value="2"/>
</dbReference>
<evidence type="ECO:0000256" key="2">
    <source>
        <dbReference type="ARBA" id="ARBA00022679"/>
    </source>
</evidence>
<dbReference type="Proteomes" id="UP000007058">
    <property type="component" value="Chromosome"/>
</dbReference>
<dbReference type="GO" id="GO:0005829">
    <property type="term" value="C:cytosol"/>
    <property type="evidence" value="ECO:0007669"/>
    <property type="project" value="TreeGrafter"/>
</dbReference>
<dbReference type="GO" id="GO:0019878">
    <property type="term" value="P:lysine biosynthetic process via aminoadipic acid"/>
    <property type="evidence" value="ECO:0007669"/>
    <property type="project" value="TreeGrafter"/>
</dbReference>
<keyword evidence="2 4" id="KW-0808">Transferase</keyword>
<dbReference type="GO" id="GO:0000287">
    <property type="term" value="F:magnesium ion binding"/>
    <property type="evidence" value="ECO:0007669"/>
    <property type="project" value="InterPro"/>
</dbReference>
<name>Q2W7L0_PARM1</name>
<dbReference type="InterPro" id="IPR050559">
    <property type="entry name" value="P-Pant_transferase_sf"/>
</dbReference>
<reference evidence="4 5" key="1">
    <citation type="journal article" date="2005" name="DNA Res.">
        <title>Complete genome sequence of the facultative anaerobic magnetotactic bacterium Magnetospirillum sp. strain AMB-1.</title>
        <authorList>
            <person name="Matsunaga T."/>
            <person name="Okamura Y."/>
            <person name="Fukuda Y."/>
            <person name="Wahyudi A.T."/>
            <person name="Murase Y."/>
            <person name="Takeyama H."/>
        </authorList>
    </citation>
    <scope>NUCLEOTIDE SEQUENCE [LARGE SCALE GENOMIC DNA]</scope>
    <source>
        <strain evidence="5">ATCC 700264 / AMB-1</strain>
    </source>
</reference>
<evidence type="ECO:0000313" key="5">
    <source>
        <dbReference type="Proteomes" id="UP000007058"/>
    </source>
</evidence>
<dbReference type="InterPro" id="IPR008278">
    <property type="entry name" value="4-PPantetheinyl_Trfase_dom"/>
</dbReference>
<dbReference type="SUPFAM" id="SSF56214">
    <property type="entry name" value="4'-phosphopantetheinyl transferase"/>
    <property type="match status" value="2"/>
</dbReference>
<organism evidence="4 5">
    <name type="scientific">Paramagnetospirillum magneticum (strain ATCC 700264 / AMB-1)</name>
    <name type="common">Magnetospirillum magneticum</name>
    <dbReference type="NCBI Taxonomy" id="342108"/>
    <lineage>
        <taxon>Bacteria</taxon>
        <taxon>Pseudomonadati</taxon>
        <taxon>Pseudomonadota</taxon>
        <taxon>Alphaproteobacteria</taxon>
        <taxon>Rhodospirillales</taxon>
        <taxon>Magnetospirillaceae</taxon>
        <taxon>Paramagnetospirillum</taxon>
    </lineage>
</organism>
<feature type="domain" description="4'-phosphopantetheinyl transferase" evidence="3">
    <location>
        <begin position="83"/>
        <end position="180"/>
    </location>
</feature>
<comment type="similarity">
    <text evidence="1">Belongs to the P-Pant transferase superfamily. Gsp/Sfp/HetI/AcpT family.</text>
</comment>
<accession>Q2W7L0</accession>
<dbReference type="AlphaFoldDB" id="Q2W7L0"/>
<sequence>MRLDTVPLDGMTWLYTGIAQAAEARSRVLVRHLARRLDRPEAEIVLARDSFGKPMLADPDSGYWFNCASCDGLLLIAGSRQGPVGADVETLERCIPVWEDASQGFAPAERALLAALPAARRPLAFARLWTAKEAVLKARGTGIVDGLAEPDLSFLRDLADSPPWISTKVNVGGDRFAVSWYTLPMDEALAIAARAEAAPNLEMT</sequence>
<evidence type="ECO:0000259" key="3">
    <source>
        <dbReference type="Pfam" id="PF01648"/>
    </source>
</evidence>
<dbReference type="Pfam" id="PF01648">
    <property type="entry name" value="ACPS"/>
    <property type="match status" value="1"/>
</dbReference>